<dbReference type="EMBL" id="BFAY01000013">
    <property type="protein sequence ID" value="GBF40662.1"/>
    <property type="molecule type" value="Genomic_DNA"/>
</dbReference>
<keyword evidence="2" id="KW-1185">Reference proteome</keyword>
<proteinExistence type="predicted"/>
<dbReference type="OrthoDB" id="10000026at2"/>
<accession>A0A2P2D7Q3</accession>
<dbReference type="AlphaFoldDB" id="A0A2P2D7Q3"/>
<name>A0A2P2D7Q3_9LEPT</name>
<dbReference type="RefSeq" id="WP_108930264.1">
    <property type="nucleotide sequence ID" value="NZ_BFAY01000013.1"/>
</dbReference>
<evidence type="ECO:0000313" key="1">
    <source>
        <dbReference type="EMBL" id="GBF40662.1"/>
    </source>
</evidence>
<comment type="caution">
    <text evidence="1">The sequence shown here is derived from an EMBL/GenBank/DDBJ whole genome shotgun (WGS) entry which is preliminary data.</text>
</comment>
<protein>
    <recommendedName>
        <fullName evidence="3">Phage ABA sandwich domain-containing protein</fullName>
    </recommendedName>
</protein>
<sequence length="125" mass="14537">MTQPTQEDLEYVAKEILKWEHCPDYEMDHGSYTEPADVWVVNELGEWIELLPDFYTDDSFTGALVKAVFPLFFERQWCISPLSDGRIWVFEVINDADGQYPEDVLTAPNLNTALIEAWKKIHNPE</sequence>
<organism evidence="1 2">
    <name type="scientific">Leptospira johnsonii</name>
    <dbReference type="NCBI Taxonomy" id="1917820"/>
    <lineage>
        <taxon>Bacteria</taxon>
        <taxon>Pseudomonadati</taxon>
        <taxon>Spirochaetota</taxon>
        <taxon>Spirochaetia</taxon>
        <taxon>Leptospirales</taxon>
        <taxon>Leptospiraceae</taxon>
        <taxon>Leptospira</taxon>
    </lineage>
</organism>
<reference evidence="1 2" key="1">
    <citation type="submission" date="2018-02" db="EMBL/GenBank/DDBJ databases">
        <title>Novel Leptospira species isolated from soil and water in Japan.</title>
        <authorList>
            <person name="Nakao R."/>
            <person name="Masuzawa T."/>
        </authorList>
    </citation>
    <scope>NUCLEOTIDE SEQUENCE [LARGE SCALE GENOMIC DNA]</scope>
    <source>
        <strain evidence="1 2">E8</strain>
    </source>
</reference>
<dbReference type="Proteomes" id="UP000245076">
    <property type="component" value="Unassembled WGS sequence"/>
</dbReference>
<evidence type="ECO:0000313" key="2">
    <source>
        <dbReference type="Proteomes" id="UP000245076"/>
    </source>
</evidence>
<evidence type="ECO:0008006" key="3">
    <source>
        <dbReference type="Google" id="ProtNLM"/>
    </source>
</evidence>
<gene>
    <name evidence="1" type="ORF">LPTSP1_36800</name>
</gene>